<reference evidence="1" key="1">
    <citation type="journal article" date="2018" name="Genome Biol.">
        <title>SKESA: strategic k-mer extension for scrupulous assemblies.</title>
        <authorList>
            <person name="Souvorov A."/>
            <person name="Agarwala R."/>
            <person name="Lipman D.J."/>
        </authorList>
    </citation>
    <scope>NUCLEOTIDE SEQUENCE</scope>
    <source>
        <strain evidence="1">10-2196</strain>
    </source>
</reference>
<protein>
    <submittedName>
        <fullName evidence="1">Uncharacterized protein</fullName>
    </submittedName>
</protein>
<organism evidence="1">
    <name type="scientific">Salmonella montevideo</name>
    <dbReference type="NCBI Taxonomy" id="115981"/>
    <lineage>
        <taxon>Bacteria</taxon>
        <taxon>Pseudomonadati</taxon>
        <taxon>Pseudomonadota</taxon>
        <taxon>Gammaproteobacteria</taxon>
        <taxon>Enterobacterales</taxon>
        <taxon>Enterobacteriaceae</taxon>
        <taxon>Salmonella</taxon>
    </lineage>
</organism>
<reference evidence="1" key="2">
    <citation type="submission" date="2018-07" db="EMBL/GenBank/DDBJ databases">
        <authorList>
            <consortium name="NCBI Pathogen Detection Project"/>
        </authorList>
    </citation>
    <scope>NUCLEOTIDE SEQUENCE</scope>
    <source>
        <strain evidence="1">10-2196</strain>
    </source>
</reference>
<accession>A0A608L8Z2</accession>
<name>A0A608L8Z2_SALMO</name>
<proteinExistence type="predicted"/>
<gene>
    <name evidence="1" type="ORF">G9254_000397</name>
</gene>
<dbReference type="AlphaFoldDB" id="A0A608L8Z2"/>
<dbReference type="EMBL" id="DAAWDQ010000003">
    <property type="protein sequence ID" value="HAF7387929.1"/>
    <property type="molecule type" value="Genomic_DNA"/>
</dbReference>
<sequence length="83" mass="9722">MSPKAIKLLEMFCKAELNHPLESSQFVSLGGYDTLECLWPLNERFKPRMEQIKTISYRKQFEKAADDAIADFLMKDDHWSELP</sequence>
<comment type="caution">
    <text evidence="1">The sequence shown here is derived from an EMBL/GenBank/DDBJ whole genome shotgun (WGS) entry which is preliminary data.</text>
</comment>
<evidence type="ECO:0000313" key="1">
    <source>
        <dbReference type="EMBL" id="HAF7387929.1"/>
    </source>
</evidence>